<keyword evidence="3" id="KW-1185">Reference proteome</keyword>
<dbReference type="PANTHER" id="PTHR46732:SF8">
    <property type="entry name" value="ATP-DEPENDENT PROTEASE LA (LON) DOMAIN PROTEIN"/>
    <property type="match status" value="1"/>
</dbReference>
<protein>
    <submittedName>
        <fullName evidence="1">Uncharacterized protein</fullName>
    </submittedName>
</protein>
<accession>A0A9K3K6F4</accession>
<dbReference type="Proteomes" id="UP000693970">
    <property type="component" value="Unassembled WGS sequence"/>
</dbReference>
<dbReference type="EMBL" id="JAGRRH010000012">
    <property type="protein sequence ID" value="KAG7362263.1"/>
    <property type="molecule type" value="Genomic_DNA"/>
</dbReference>
<dbReference type="OrthoDB" id="40349at2759"/>
<dbReference type="EMBL" id="JAGRRH010000071">
    <property type="protein sequence ID" value="KAG7337881.1"/>
    <property type="molecule type" value="Genomic_DNA"/>
</dbReference>
<evidence type="ECO:0000313" key="3">
    <source>
        <dbReference type="Proteomes" id="UP000693970"/>
    </source>
</evidence>
<comment type="caution">
    <text evidence="1">The sequence shown here is derived from an EMBL/GenBank/DDBJ whole genome shotgun (WGS) entry which is preliminary data.</text>
</comment>
<evidence type="ECO:0000313" key="1">
    <source>
        <dbReference type="EMBL" id="KAG7337881.1"/>
    </source>
</evidence>
<sequence>MVGAFLTTTTTTIANGNYPSVLRNSDSSLLPRQHNYWRRFGISEWRDKLFDFPGAGNDRRLGTESTGPPKEVCILPFPYDEVLLQGETKQLRLYEDRFLKLFDHCMEHHEGVVAMGLLADTGIIQTVPLCEIEAFNRMEGFGIFVTIRVVGRAQLFEISQQTPYIRAVCRELNDKIPPNLELPNLLASNIENYLLLLSNMEAQLAKTPANETELEDTEEVAEMKRRIQVAKLDDRFYDDLGEEEDEVTQLDRRGRFKQAYNVALATDTQGYCLSQGGTSYDRSPQELTAISWAAFCTSTIPEEDAATRIQALDCEDLFERLKLASHTLKEKKKRLKKAMEKAGIRFEGEEFDEDF</sequence>
<organism evidence="1 3">
    <name type="scientific">Nitzschia inconspicua</name>
    <dbReference type="NCBI Taxonomy" id="303405"/>
    <lineage>
        <taxon>Eukaryota</taxon>
        <taxon>Sar</taxon>
        <taxon>Stramenopiles</taxon>
        <taxon>Ochrophyta</taxon>
        <taxon>Bacillariophyta</taxon>
        <taxon>Bacillariophyceae</taxon>
        <taxon>Bacillariophycidae</taxon>
        <taxon>Bacillariales</taxon>
        <taxon>Bacillariaceae</taxon>
        <taxon>Nitzschia</taxon>
    </lineage>
</organism>
<evidence type="ECO:0000313" key="2">
    <source>
        <dbReference type="EMBL" id="KAG7362263.1"/>
    </source>
</evidence>
<name>A0A9K3K6F4_9STRA</name>
<gene>
    <name evidence="1" type="ORF">IV203_017758</name>
    <name evidence="2" type="ORF">IV203_025929</name>
</gene>
<reference evidence="1" key="1">
    <citation type="journal article" date="2021" name="Sci. Rep.">
        <title>Diploid genomic architecture of Nitzschia inconspicua, an elite biomass production diatom.</title>
        <authorList>
            <person name="Oliver A."/>
            <person name="Podell S."/>
            <person name="Pinowska A."/>
            <person name="Traller J.C."/>
            <person name="Smith S.R."/>
            <person name="McClure R."/>
            <person name="Beliaev A."/>
            <person name="Bohutskyi P."/>
            <person name="Hill E.A."/>
            <person name="Rabines A."/>
            <person name="Zheng H."/>
            <person name="Allen L.Z."/>
            <person name="Kuo A."/>
            <person name="Grigoriev I.V."/>
            <person name="Allen A.E."/>
            <person name="Hazlebeck D."/>
            <person name="Allen E.E."/>
        </authorList>
    </citation>
    <scope>NUCLEOTIDE SEQUENCE</scope>
    <source>
        <strain evidence="1">Hildebrandi</strain>
    </source>
</reference>
<dbReference type="PANTHER" id="PTHR46732">
    <property type="entry name" value="ATP-DEPENDENT PROTEASE LA (LON) DOMAIN PROTEIN"/>
    <property type="match status" value="1"/>
</dbReference>
<proteinExistence type="predicted"/>
<dbReference type="AlphaFoldDB" id="A0A9K3K6F4"/>
<reference evidence="1" key="2">
    <citation type="submission" date="2021-04" db="EMBL/GenBank/DDBJ databases">
        <authorList>
            <person name="Podell S."/>
        </authorList>
    </citation>
    <scope>NUCLEOTIDE SEQUENCE</scope>
    <source>
        <strain evidence="1">Hildebrandi</strain>
    </source>
</reference>